<dbReference type="Pfam" id="PF00071">
    <property type="entry name" value="Ras"/>
    <property type="match status" value="1"/>
</dbReference>
<keyword evidence="1" id="KW-0472">Membrane</keyword>
<organism evidence="2 3">
    <name type="scientific">Halteria grandinella</name>
    <dbReference type="NCBI Taxonomy" id="5974"/>
    <lineage>
        <taxon>Eukaryota</taxon>
        <taxon>Sar</taxon>
        <taxon>Alveolata</taxon>
        <taxon>Ciliophora</taxon>
        <taxon>Intramacronucleata</taxon>
        <taxon>Spirotrichea</taxon>
        <taxon>Stichotrichia</taxon>
        <taxon>Sporadotrichida</taxon>
        <taxon>Halteriidae</taxon>
        <taxon>Halteria</taxon>
    </lineage>
</organism>
<dbReference type="Gene3D" id="3.40.50.300">
    <property type="entry name" value="P-loop containing nucleotide triphosphate hydrolases"/>
    <property type="match status" value="1"/>
</dbReference>
<dbReference type="PROSITE" id="PS51421">
    <property type="entry name" value="RAS"/>
    <property type="match status" value="1"/>
</dbReference>
<gene>
    <name evidence="2" type="ORF">FGO68_gene6605</name>
</gene>
<dbReference type="AlphaFoldDB" id="A0A8J8NL71"/>
<dbReference type="Proteomes" id="UP000785679">
    <property type="component" value="Unassembled WGS sequence"/>
</dbReference>
<comment type="caution">
    <text evidence="2">The sequence shown here is derived from an EMBL/GenBank/DDBJ whole genome shotgun (WGS) entry which is preliminary data.</text>
</comment>
<protein>
    <submittedName>
        <fullName evidence="2">Uncharacterized protein</fullName>
    </submittedName>
</protein>
<feature type="transmembrane region" description="Helical" evidence="1">
    <location>
        <begin position="263"/>
        <end position="284"/>
    </location>
</feature>
<evidence type="ECO:0000256" key="1">
    <source>
        <dbReference type="SAM" id="Phobius"/>
    </source>
</evidence>
<reference evidence="2" key="1">
    <citation type="submission" date="2019-06" db="EMBL/GenBank/DDBJ databases">
        <authorList>
            <person name="Zheng W."/>
        </authorList>
    </citation>
    <scope>NUCLEOTIDE SEQUENCE</scope>
    <source>
        <strain evidence="2">QDHG01</strain>
    </source>
</reference>
<dbReference type="SUPFAM" id="SSF52540">
    <property type="entry name" value="P-loop containing nucleoside triphosphate hydrolases"/>
    <property type="match status" value="1"/>
</dbReference>
<dbReference type="InterPro" id="IPR027417">
    <property type="entry name" value="P-loop_NTPase"/>
</dbReference>
<proteinExistence type="predicted"/>
<name>A0A8J8NL71_HALGN</name>
<keyword evidence="3" id="KW-1185">Reference proteome</keyword>
<dbReference type="EMBL" id="RRYP01013680">
    <property type="protein sequence ID" value="TNV76389.1"/>
    <property type="molecule type" value="Genomic_DNA"/>
</dbReference>
<accession>A0A8J8NL71</accession>
<dbReference type="GO" id="GO:0005525">
    <property type="term" value="F:GTP binding"/>
    <property type="evidence" value="ECO:0007669"/>
    <property type="project" value="InterPro"/>
</dbReference>
<dbReference type="InterPro" id="IPR001806">
    <property type="entry name" value="Small_GTPase"/>
</dbReference>
<keyword evidence="1" id="KW-1133">Transmembrane helix</keyword>
<evidence type="ECO:0000313" key="3">
    <source>
        <dbReference type="Proteomes" id="UP000785679"/>
    </source>
</evidence>
<sequence>MFCQKSSITTNDGHTYQKTQNIMDIQVIFFGDSQYTHEALQKFKSCLSSLSDQLIGTVYDLEPEIEEDDFQLALRQVLYKGLLRQDHENERCVYFPFRASEQSGAIIEFAKLSLQWCSEKGKEQGFSDGMKFITKNYSTEAQGEILIYDHQDRRNLQTVRKYLKRNIPRNPHTHFYLVGAALSVNPEKEEVSYSEGMSMAYELGATDYMHIDINNELNIEQLVRFISQNMHKEVKEVWKIDSSIKWKVAFVLILFSMFQEFQLIVLSLPILLLSLGLLQVISIAKVKFFS</sequence>
<evidence type="ECO:0000313" key="2">
    <source>
        <dbReference type="EMBL" id="TNV76389.1"/>
    </source>
</evidence>
<keyword evidence="1" id="KW-0812">Transmembrane</keyword>
<dbReference type="GO" id="GO:0003924">
    <property type="term" value="F:GTPase activity"/>
    <property type="evidence" value="ECO:0007669"/>
    <property type="project" value="InterPro"/>
</dbReference>